<keyword evidence="4" id="KW-0545">Nucleotide biosynthesis</keyword>
<organism evidence="6 7">
    <name type="scientific">Candidatus Argoarchaeum ethanivorans</name>
    <dbReference type="NCBI Taxonomy" id="2608793"/>
    <lineage>
        <taxon>Archaea</taxon>
        <taxon>Methanobacteriati</taxon>
        <taxon>Methanobacteriota</taxon>
        <taxon>Stenosarchaea group</taxon>
        <taxon>Methanomicrobia</taxon>
        <taxon>Methanosarcinales</taxon>
        <taxon>Methanosarcinales incertae sedis</taxon>
        <taxon>GOM Arc I cluster</taxon>
        <taxon>Candidatus Argoarchaeum</taxon>
    </lineage>
</organism>
<dbReference type="SUPFAM" id="SSF55831">
    <property type="entry name" value="Thymidylate synthase/dCMP hydroxymethylase"/>
    <property type="match status" value="1"/>
</dbReference>
<dbReference type="Proteomes" id="UP000291831">
    <property type="component" value="Unassembled WGS sequence"/>
</dbReference>
<accession>A0A8B3S1Y6</accession>
<dbReference type="InterPro" id="IPR014620">
    <property type="entry name" value="Thymidylate_synthase_arc"/>
</dbReference>
<comment type="caution">
    <text evidence="6">The sequence shown here is derived from an EMBL/GenBank/DDBJ whole genome shotgun (WGS) entry which is preliminary data.</text>
</comment>
<dbReference type="InterPro" id="IPR045097">
    <property type="entry name" value="Thymidate_synth/dCMP_Mease"/>
</dbReference>
<protein>
    <submittedName>
        <fullName evidence="6">Thymidylate synthase</fullName>
        <ecNumber evidence="6">2.1.1.45</ecNumber>
    </submittedName>
</protein>
<dbReference type="PANTHER" id="PTHR11548">
    <property type="entry name" value="THYMIDYLATE SYNTHASE 1"/>
    <property type="match status" value="1"/>
</dbReference>
<dbReference type="Pfam" id="PF00303">
    <property type="entry name" value="Thymidylat_synt"/>
    <property type="match status" value="1"/>
</dbReference>
<evidence type="ECO:0000256" key="4">
    <source>
        <dbReference type="ARBA" id="ARBA00022727"/>
    </source>
</evidence>
<dbReference type="GO" id="GO:0006231">
    <property type="term" value="P:dTMP biosynthetic process"/>
    <property type="evidence" value="ECO:0007669"/>
    <property type="project" value="TreeGrafter"/>
</dbReference>
<keyword evidence="1" id="KW-0963">Cytoplasm</keyword>
<feature type="domain" description="Thymidylate synthase/dCMP hydroxymethylase" evidence="5">
    <location>
        <begin position="90"/>
        <end position="198"/>
    </location>
</feature>
<dbReference type="EC" id="2.1.1.45" evidence="6"/>
<dbReference type="EMBL" id="RPGO01000029">
    <property type="protein sequence ID" value="RZB29320.1"/>
    <property type="molecule type" value="Genomic_DNA"/>
</dbReference>
<sequence length="207" mass="24291">MEIKGRTISEVWEKSIQQIIKDDSPLIPTQHATMAKELQNMIMIVDEPFGEPRVSNKYSFPEKFQNEYSEFLLEPYAKSDILHSRICEYGESKLNQIEQCIKILQEDWYSRRAVITLWNPNDDLYSSFPPCICSFQIMIRKNKVDLVVVMRSNDAWLSAHPDMIALTNLQKKISKLIGLECGRYVHHAVSYHIYEYDYPMALKVFFV</sequence>
<evidence type="ECO:0000256" key="1">
    <source>
        <dbReference type="ARBA" id="ARBA00022490"/>
    </source>
</evidence>
<dbReference type="PIRSF" id="PIRSF036752">
    <property type="entry name" value="TSase_MJ051"/>
    <property type="match status" value="1"/>
</dbReference>
<dbReference type="GO" id="GO:0005829">
    <property type="term" value="C:cytosol"/>
    <property type="evidence" value="ECO:0007669"/>
    <property type="project" value="TreeGrafter"/>
</dbReference>
<keyword evidence="3 6" id="KW-0808">Transferase</keyword>
<dbReference type="InterPro" id="IPR036926">
    <property type="entry name" value="Thymidate_synth/dCMP_Mease_sf"/>
</dbReference>
<gene>
    <name evidence="6" type="ORF">AEth_01288</name>
</gene>
<dbReference type="InterPro" id="IPR023451">
    <property type="entry name" value="Thymidate_synth/dCMP_Mease_dom"/>
</dbReference>
<evidence type="ECO:0000256" key="2">
    <source>
        <dbReference type="ARBA" id="ARBA00022603"/>
    </source>
</evidence>
<reference evidence="7" key="1">
    <citation type="submission" date="2019-01" db="EMBL/GenBank/DDBJ databases">
        <title>Anaerobic oxidation of ethane by archaea from a marine hydrocarbon seep.</title>
        <authorList>
            <person name="Musat F."/>
        </authorList>
    </citation>
    <scope>NUCLEOTIDE SEQUENCE [LARGE SCALE GENOMIC DNA]</scope>
</reference>
<proteinExistence type="predicted"/>
<dbReference type="GO" id="GO:0004799">
    <property type="term" value="F:thymidylate synthase activity"/>
    <property type="evidence" value="ECO:0007669"/>
    <property type="project" value="UniProtKB-EC"/>
</dbReference>
<dbReference type="GO" id="GO:0032259">
    <property type="term" value="P:methylation"/>
    <property type="evidence" value="ECO:0007669"/>
    <property type="project" value="UniProtKB-KW"/>
</dbReference>
<evidence type="ECO:0000259" key="5">
    <source>
        <dbReference type="Pfam" id="PF00303"/>
    </source>
</evidence>
<name>A0A8B3S1Y6_9EURY</name>
<evidence type="ECO:0000313" key="7">
    <source>
        <dbReference type="Proteomes" id="UP000291831"/>
    </source>
</evidence>
<evidence type="ECO:0000256" key="3">
    <source>
        <dbReference type="ARBA" id="ARBA00022679"/>
    </source>
</evidence>
<keyword evidence="2 6" id="KW-0489">Methyltransferase</keyword>
<dbReference type="GO" id="GO:0006235">
    <property type="term" value="P:dTTP biosynthetic process"/>
    <property type="evidence" value="ECO:0007669"/>
    <property type="project" value="InterPro"/>
</dbReference>
<evidence type="ECO:0000313" key="6">
    <source>
        <dbReference type="EMBL" id="RZB29320.1"/>
    </source>
</evidence>
<dbReference type="PANTHER" id="PTHR11548:SF1">
    <property type="entry name" value="THYMIDYLATE SYNTHASE 1"/>
    <property type="match status" value="1"/>
</dbReference>
<dbReference type="Gene3D" id="3.30.572.10">
    <property type="entry name" value="Thymidylate synthase/dCMP hydroxymethylase domain"/>
    <property type="match status" value="1"/>
</dbReference>
<dbReference type="AlphaFoldDB" id="A0A8B3S1Y6"/>